<dbReference type="EMBL" id="SHOA02000004">
    <property type="protein sequence ID" value="TDH71321.1"/>
    <property type="molecule type" value="Genomic_DNA"/>
</dbReference>
<dbReference type="RefSeq" id="XP_067820820.1">
    <property type="nucleotide sequence ID" value="XM_067963822.1"/>
</dbReference>
<reference evidence="1 2" key="1">
    <citation type="journal article" date="2021" name="Genome Biol.">
        <title>AFLAP: assembly-free linkage analysis pipeline using k-mers from genome sequencing data.</title>
        <authorList>
            <person name="Fletcher K."/>
            <person name="Zhang L."/>
            <person name="Gil J."/>
            <person name="Han R."/>
            <person name="Cavanaugh K."/>
            <person name="Michelmore R."/>
        </authorList>
    </citation>
    <scope>NUCLEOTIDE SEQUENCE [LARGE SCALE GENOMIC DNA]</scope>
    <source>
        <strain evidence="1 2">SF5</strain>
    </source>
</reference>
<gene>
    <name evidence="1" type="ORF">CCR75_005746</name>
</gene>
<keyword evidence="2" id="KW-1185">Reference proteome</keyword>
<proteinExistence type="predicted"/>
<comment type="caution">
    <text evidence="1">The sequence shown here is derived from an EMBL/GenBank/DDBJ whole genome shotgun (WGS) entry which is preliminary data.</text>
</comment>
<dbReference type="AlphaFoldDB" id="A0A976FRN0"/>
<dbReference type="Proteomes" id="UP000294530">
    <property type="component" value="Unassembled WGS sequence"/>
</dbReference>
<organism evidence="1 2">
    <name type="scientific">Bremia lactucae</name>
    <name type="common">Lettuce downy mildew</name>
    <dbReference type="NCBI Taxonomy" id="4779"/>
    <lineage>
        <taxon>Eukaryota</taxon>
        <taxon>Sar</taxon>
        <taxon>Stramenopiles</taxon>
        <taxon>Oomycota</taxon>
        <taxon>Peronosporomycetes</taxon>
        <taxon>Peronosporales</taxon>
        <taxon>Peronosporaceae</taxon>
        <taxon>Bremia</taxon>
    </lineage>
</organism>
<dbReference type="KEGG" id="blac:94349493"/>
<evidence type="ECO:0000313" key="2">
    <source>
        <dbReference type="Proteomes" id="UP000294530"/>
    </source>
</evidence>
<dbReference type="GeneID" id="94349493"/>
<accession>A0A976FRN0</accession>
<name>A0A976FRN0_BRELC</name>
<sequence length="75" mass="8491">MLFPREVLFLLETGLSRSTLFADLMFTGTGRDRVLYMRLDFNGNKVSFDEKHRARFDGTLSTGCEVLQAATLIVT</sequence>
<evidence type="ECO:0000313" key="1">
    <source>
        <dbReference type="EMBL" id="TDH71321.1"/>
    </source>
</evidence>
<protein>
    <submittedName>
        <fullName evidence="1">Uncharacterized protein</fullName>
    </submittedName>
</protein>